<dbReference type="SUPFAM" id="SSF56399">
    <property type="entry name" value="ADP-ribosylation"/>
    <property type="match status" value="1"/>
</dbReference>
<dbReference type="Gene3D" id="3.90.176.10">
    <property type="entry name" value="Toxin ADP-ribosyltransferase, Chain A, domain 1"/>
    <property type="match status" value="1"/>
</dbReference>
<dbReference type="PROSITE" id="PS51996">
    <property type="entry name" value="TR_MART"/>
    <property type="match status" value="1"/>
</dbReference>
<accession>A0A2H4YFM2</accession>
<dbReference type="Pfam" id="PF03496">
    <property type="entry name" value="ADPrib_exo_Tox"/>
    <property type="match status" value="1"/>
</dbReference>
<dbReference type="InterPro" id="IPR003540">
    <property type="entry name" value="ADP-ribosyltransferase"/>
</dbReference>
<reference evidence="2 3" key="1">
    <citation type="submission" date="2017-10" db="EMBL/GenBank/DDBJ databases">
        <title>Antibacterial composition for extension of chilled fish shelf life and decreasing of risk of food-borne infections, bacteriophage strains for its preparation.</title>
        <authorList>
            <person name="Zulkarneev E.R."/>
            <person name="Aleshkin A.V."/>
            <person name="Rubalsky O.V."/>
            <person name="Kiseleva I.A."/>
            <person name="Rubalskii E.O."/>
            <person name="Lebedev S.N."/>
        </authorList>
    </citation>
    <scope>NUCLEOTIDE SEQUENCE [LARGE SCALE GENOMIC DNA]</scope>
</reference>
<organism evidence="2 3">
    <name type="scientific">Aeromonas phage Ah1</name>
    <dbReference type="NCBI Taxonomy" id="2053701"/>
    <lineage>
        <taxon>Viruses</taxon>
        <taxon>Duplodnaviria</taxon>
        <taxon>Heunggongvirae</taxon>
        <taxon>Uroviricota</taxon>
        <taxon>Caudoviricetes</taxon>
        <taxon>Pantevenvirales</taxon>
        <taxon>Straboviridae</taxon>
        <taxon>Cinqassovirus</taxon>
        <taxon>Cinqassovirus ah1</taxon>
    </lineage>
</organism>
<evidence type="ECO:0000313" key="3">
    <source>
        <dbReference type="Proteomes" id="UP000240934"/>
    </source>
</evidence>
<keyword evidence="3" id="KW-1185">Reference proteome</keyword>
<dbReference type="RefSeq" id="YP_010092996.1">
    <property type="nucleotide sequence ID" value="NC_055733.1"/>
</dbReference>
<sequence length="581" mass="64227">MFEIESSGKTTRNIKSIPKPLNAIATVAEIIANETHENKLNDVVIFRVPSSMGKAESVSAIVTRYVKKSGVPFEPKGVINVGEKGFNYIFMTRKGKNPTVAQVFGIKDDEVITLADLSANESTMEKIVTKLEPQIKRQVPSMIKVSEIVGGSDVPENAAKFIKDNPPVLGNVDVSKKPEFKVADLFAKYELDSSNVFMSSTNPTGDRPAKTSNIAGIISMNSMADSVEAKRLAAQIGEMNITMKDFLENSDKMTNLKKFIEEEITGNATETENIVQAVFTHGIVESISDKITGAYASFRPTYIAKEDVAIIERYCGSGYSQINNQLIHGLVTPAATEWIKKLDEAFERSGVRVNPELTVYRGSKLPSSEVFDITVGKLFHFRAFVSTSLNPRTGFSFGGNDKHDIARVLISTNRRDKIDDTEPMQDPMIAAFMISGLDKIPVIIPGDYSPYERECEVVLPRGTTIRIEDMATANFNKFTKTLTNILFVCKGVAPSEVSINEVVYDGDEFMNTGRLVEFSRFSDQQNELVEAKKKADKADSKVKAAMLFTAAVNSESFTKQMSKKEKDEMKRIADKYCGSIM</sequence>
<protein>
    <submittedName>
        <fullName evidence="2">RNA polymerase ADP-ribosylase</fullName>
    </submittedName>
</protein>
<dbReference type="Proteomes" id="UP000240934">
    <property type="component" value="Segment"/>
</dbReference>
<dbReference type="GO" id="GO:0005576">
    <property type="term" value="C:extracellular region"/>
    <property type="evidence" value="ECO:0007669"/>
    <property type="project" value="InterPro"/>
</dbReference>
<evidence type="ECO:0000313" key="2">
    <source>
        <dbReference type="EMBL" id="AUE22785.1"/>
    </source>
</evidence>
<evidence type="ECO:0000259" key="1">
    <source>
        <dbReference type="Pfam" id="PF03496"/>
    </source>
</evidence>
<dbReference type="EMBL" id="MG250483">
    <property type="protein sequence ID" value="AUE22785.1"/>
    <property type="molecule type" value="Genomic_DNA"/>
</dbReference>
<dbReference type="KEGG" id="vg:65110587"/>
<name>A0A2H4YFM2_9CAUD</name>
<dbReference type="GeneID" id="65110587"/>
<gene>
    <name evidence="2" type="primary">alt</name>
    <name evidence="2" type="ORF">Ah1_00267</name>
</gene>
<feature type="domain" description="ADP ribosyltransferase" evidence="1">
    <location>
        <begin position="304"/>
        <end position="480"/>
    </location>
</feature>
<proteinExistence type="predicted"/>